<evidence type="ECO:0000256" key="1">
    <source>
        <dbReference type="SAM" id="MobiDB-lite"/>
    </source>
</evidence>
<keyword evidence="3" id="KW-1185">Reference proteome</keyword>
<accession>A0A4Q8BDS8</accession>
<comment type="caution">
    <text evidence="2">The sequence shown here is derived from an EMBL/GenBank/DDBJ whole genome shotgun (WGS) entry which is preliminary data.</text>
</comment>
<dbReference type="AlphaFoldDB" id="A0A4Q8BDS8"/>
<evidence type="ECO:0000313" key="2">
    <source>
        <dbReference type="EMBL" id="RZU76050.1"/>
    </source>
</evidence>
<proteinExistence type="predicted"/>
<sequence>MGERTGGRPATDPAPLSTARHITSVDGGEPADGAPTRRQLSDVPPVDSAGQPTAVEEPIDASTAGPTGEEQEPPKRCRGCQAQLAGVCPGCGQTTSAYCGACRRDQPHSRQGQPRILANGLPRLRPGELPQLVAQVMRDNRLPEHRGIAGWTASRIAVYLPGRSTGAIGQALDTLARAGTAQLIGEQPARYQLASADAEQADSTDN</sequence>
<evidence type="ECO:0000313" key="3">
    <source>
        <dbReference type="Proteomes" id="UP000294114"/>
    </source>
</evidence>
<reference evidence="2 3" key="1">
    <citation type="submission" date="2019-02" db="EMBL/GenBank/DDBJ databases">
        <title>Sequencing the genomes of 1000 actinobacteria strains.</title>
        <authorList>
            <person name="Klenk H.-P."/>
        </authorList>
    </citation>
    <scope>NUCLEOTIDE SEQUENCE [LARGE SCALE GENOMIC DNA]</scope>
    <source>
        <strain evidence="2 3">DSM 45612</strain>
    </source>
</reference>
<dbReference type="Proteomes" id="UP000294114">
    <property type="component" value="Unassembled WGS sequence"/>
</dbReference>
<protein>
    <submittedName>
        <fullName evidence="2">Uncharacterized protein</fullName>
    </submittedName>
</protein>
<dbReference type="RefSeq" id="WP_130336469.1">
    <property type="nucleotide sequence ID" value="NZ_SHLD01000001.1"/>
</dbReference>
<gene>
    <name evidence="2" type="ORF">EV384_4647</name>
</gene>
<name>A0A4Q8BDS8_9ACTN</name>
<organism evidence="2 3">
    <name type="scientific">Micromonospora kangleipakensis</name>
    <dbReference type="NCBI Taxonomy" id="1077942"/>
    <lineage>
        <taxon>Bacteria</taxon>
        <taxon>Bacillati</taxon>
        <taxon>Actinomycetota</taxon>
        <taxon>Actinomycetes</taxon>
        <taxon>Micromonosporales</taxon>
        <taxon>Micromonosporaceae</taxon>
        <taxon>Micromonospora</taxon>
    </lineage>
</organism>
<feature type="region of interest" description="Disordered" evidence="1">
    <location>
        <begin position="1"/>
        <end position="75"/>
    </location>
</feature>
<dbReference type="EMBL" id="SHLD01000001">
    <property type="protein sequence ID" value="RZU76050.1"/>
    <property type="molecule type" value="Genomic_DNA"/>
</dbReference>